<gene>
    <name evidence="2" type="ORF">BG262_07030</name>
</gene>
<feature type="transmembrane region" description="Helical" evidence="1">
    <location>
        <begin position="133"/>
        <end position="156"/>
    </location>
</feature>
<proteinExistence type="predicted"/>
<keyword evidence="1" id="KW-1133">Transmembrane helix</keyword>
<dbReference type="EMBL" id="MKIQ01000031">
    <property type="protein sequence ID" value="OFI45745.1"/>
    <property type="molecule type" value="Genomic_DNA"/>
</dbReference>
<keyword evidence="3" id="KW-1185">Reference proteome</keyword>
<evidence type="ECO:0000313" key="3">
    <source>
        <dbReference type="Proteomes" id="UP000177273"/>
    </source>
</evidence>
<feature type="transmembrane region" description="Helical" evidence="1">
    <location>
        <begin position="20"/>
        <end position="40"/>
    </location>
</feature>
<feature type="transmembrane region" description="Helical" evidence="1">
    <location>
        <begin position="52"/>
        <end position="74"/>
    </location>
</feature>
<feature type="transmembrane region" description="Helical" evidence="1">
    <location>
        <begin position="95"/>
        <end position="121"/>
    </location>
</feature>
<feature type="transmembrane region" description="Helical" evidence="1">
    <location>
        <begin position="217"/>
        <end position="240"/>
    </location>
</feature>
<evidence type="ECO:0000313" key="2">
    <source>
        <dbReference type="EMBL" id="OFI45745.1"/>
    </source>
</evidence>
<protein>
    <submittedName>
        <fullName evidence="2">Uncharacterized protein</fullName>
    </submittedName>
</protein>
<name>A0A9Q5JE85_9LACT</name>
<comment type="caution">
    <text evidence="2">The sequence shown here is derived from an EMBL/GenBank/DDBJ whole genome shotgun (WGS) entry which is preliminary data.</text>
</comment>
<keyword evidence="1" id="KW-0812">Transmembrane</keyword>
<dbReference type="RefSeq" id="WP_070788709.1">
    <property type="nucleotide sequence ID" value="NZ_MKIQ01000031.1"/>
</dbReference>
<dbReference type="Proteomes" id="UP000177273">
    <property type="component" value="Unassembled WGS sequence"/>
</dbReference>
<organism evidence="2 3">
    <name type="scientific">Floricoccus penangensis</name>
    <dbReference type="NCBI Taxonomy" id="1859475"/>
    <lineage>
        <taxon>Bacteria</taxon>
        <taxon>Bacillati</taxon>
        <taxon>Bacillota</taxon>
        <taxon>Bacilli</taxon>
        <taxon>Lactobacillales</taxon>
        <taxon>Streptococcaceae</taxon>
        <taxon>Floricoccus</taxon>
    </lineage>
</organism>
<dbReference type="AlphaFoldDB" id="A0A9Q5JE85"/>
<accession>A0A9Q5JE85</accession>
<sequence>MKNYLKSEIYNILHKKSFYIFLGGAWILVNLALLSIASIIKDPNQRQFQYYGTFLATPILAIIFAVLLSGLVTGKELKILKNSVAYGISRKDIFWAKYIVALSSFILIYLLILISTTLIIISVATSADFDLKLQIIAALEILPLLISALTIVYCMNILGVNEIYTLIIVLVFYGGFGKALIKLSSLFDFNVKIFNFFPDILISNIQNLMESSKSISYGYGALWVSVLIIVIALTLSLKIFERKDI</sequence>
<keyword evidence="1" id="KW-0472">Membrane</keyword>
<dbReference type="OrthoDB" id="1707305at2"/>
<reference evidence="3" key="1">
    <citation type="submission" date="2016-09" db="EMBL/GenBank/DDBJ databases">
        <title>Draft genome sequence of a novel species of the family Streptococcaceae isolated from flowers.</title>
        <authorList>
            <person name="Chuah L.-O."/>
            <person name="Yap K.-P."/>
            <person name="Thong K.L."/>
            <person name="Liong M.T."/>
            <person name="Ahmad R."/>
            <person name="Rusul G."/>
        </authorList>
    </citation>
    <scope>NUCLEOTIDE SEQUENCE [LARGE SCALE GENOMIC DNA]</scope>
    <source>
        <strain evidence="3">HibF3</strain>
    </source>
</reference>
<evidence type="ECO:0000256" key="1">
    <source>
        <dbReference type="SAM" id="Phobius"/>
    </source>
</evidence>
<feature type="transmembrane region" description="Helical" evidence="1">
    <location>
        <begin position="163"/>
        <end position="181"/>
    </location>
</feature>